<accession>A0A4V0Z0K6</accession>
<keyword evidence="1" id="KW-0808">Transferase</keyword>
<gene>
    <name evidence="1" type="ORF">EPA93_22290</name>
</gene>
<dbReference type="PANTHER" id="PTHR39166">
    <property type="entry name" value="BLL1166 PROTEIN"/>
    <property type="match status" value="1"/>
</dbReference>
<dbReference type="Pfam" id="PF06042">
    <property type="entry name" value="NTP_transf_6"/>
    <property type="match status" value="1"/>
</dbReference>
<sequence length="172" mass="19759">MQILEAARDCNPPGWLVGAGVIRNIVWDHLHNYQKPTPLSDVDLIFFDPHDLTPERDQAVQNQLLRRLPAIKWEATNQAAVHLWYKESFGLAVPPLSSSEEAVATWPETATCIALRLLSNNELQLVAPCGLADLFEMVLRRNSRRVSKEIFQRRLREKRISSKWPRVKIIDD</sequence>
<organism evidence="1 2">
    <name type="scientific">Ktedonosporobacter rubrisoli</name>
    <dbReference type="NCBI Taxonomy" id="2509675"/>
    <lineage>
        <taxon>Bacteria</taxon>
        <taxon>Bacillati</taxon>
        <taxon>Chloroflexota</taxon>
        <taxon>Ktedonobacteria</taxon>
        <taxon>Ktedonobacterales</taxon>
        <taxon>Ktedonosporobacteraceae</taxon>
        <taxon>Ktedonosporobacter</taxon>
    </lineage>
</organism>
<evidence type="ECO:0000313" key="1">
    <source>
        <dbReference type="EMBL" id="QBD83551.1"/>
    </source>
</evidence>
<dbReference type="EMBL" id="CP035758">
    <property type="protein sequence ID" value="QBD83551.1"/>
    <property type="molecule type" value="Genomic_DNA"/>
</dbReference>
<keyword evidence="2" id="KW-1185">Reference proteome</keyword>
<dbReference type="OrthoDB" id="9805247at2"/>
<dbReference type="KEGG" id="kbs:EPA93_22290"/>
<dbReference type="PANTHER" id="PTHR39166:SF1">
    <property type="entry name" value="BLL1166 PROTEIN"/>
    <property type="match status" value="1"/>
</dbReference>
<dbReference type="AlphaFoldDB" id="A0A4V0Z0K6"/>
<proteinExistence type="predicted"/>
<dbReference type="GO" id="GO:0016740">
    <property type="term" value="F:transferase activity"/>
    <property type="evidence" value="ECO:0007669"/>
    <property type="project" value="UniProtKB-KW"/>
</dbReference>
<evidence type="ECO:0000313" key="2">
    <source>
        <dbReference type="Proteomes" id="UP000290365"/>
    </source>
</evidence>
<reference evidence="1 2" key="1">
    <citation type="submission" date="2019-01" db="EMBL/GenBank/DDBJ databases">
        <title>Ktedonosporobacter rubrisoli SCAWS-G2.</title>
        <authorList>
            <person name="Huang Y."/>
            <person name="Yan B."/>
        </authorList>
    </citation>
    <scope>NUCLEOTIDE SEQUENCE [LARGE SCALE GENOMIC DNA]</scope>
    <source>
        <strain evidence="1 2">SCAWS-G2</strain>
    </source>
</reference>
<protein>
    <submittedName>
        <fullName evidence="1">Nucleotidyltransferase family protein</fullName>
    </submittedName>
</protein>
<dbReference type="Proteomes" id="UP000290365">
    <property type="component" value="Chromosome"/>
</dbReference>
<name>A0A4V0Z0K6_KTERU</name>
<dbReference type="InterPro" id="IPR009267">
    <property type="entry name" value="NTP_transf_6"/>
</dbReference>